<dbReference type="AlphaFoldDB" id="A0A448XK78"/>
<proteinExistence type="predicted"/>
<sequence>MMTIHRIADTGPGASGSGGTTSGGSGSTGVGAQSSGPALSAASSAAALIAAAAASSMNGATPSEISGASCILEELVRMGRRTDSGESSVRHQKRRRGQTTIIQTGRTSRKYGAYHLFF</sequence>
<evidence type="ECO:0000313" key="3">
    <source>
        <dbReference type="Proteomes" id="UP000784294"/>
    </source>
</evidence>
<comment type="caution">
    <text evidence="2">The sequence shown here is derived from an EMBL/GenBank/DDBJ whole genome shotgun (WGS) entry which is preliminary data.</text>
</comment>
<dbReference type="Proteomes" id="UP000784294">
    <property type="component" value="Unassembled WGS sequence"/>
</dbReference>
<dbReference type="EMBL" id="CAAALY010258638">
    <property type="protein sequence ID" value="VEL38678.1"/>
    <property type="molecule type" value="Genomic_DNA"/>
</dbReference>
<evidence type="ECO:0000256" key="1">
    <source>
        <dbReference type="SAM" id="MobiDB-lite"/>
    </source>
</evidence>
<feature type="compositionally biased region" description="Gly residues" evidence="1">
    <location>
        <begin position="13"/>
        <end position="29"/>
    </location>
</feature>
<feature type="region of interest" description="Disordered" evidence="1">
    <location>
        <begin position="80"/>
        <end position="105"/>
    </location>
</feature>
<accession>A0A448XK78</accession>
<gene>
    <name evidence="2" type="ORF">PXEA_LOCUS32118</name>
</gene>
<reference evidence="2" key="1">
    <citation type="submission" date="2018-11" db="EMBL/GenBank/DDBJ databases">
        <authorList>
            <consortium name="Pathogen Informatics"/>
        </authorList>
    </citation>
    <scope>NUCLEOTIDE SEQUENCE</scope>
</reference>
<keyword evidence="3" id="KW-1185">Reference proteome</keyword>
<dbReference type="OrthoDB" id="6287100at2759"/>
<feature type="region of interest" description="Disordered" evidence="1">
    <location>
        <begin position="1"/>
        <end position="37"/>
    </location>
</feature>
<protein>
    <submittedName>
        <fullName evidence="2">Uncharacterized protein</fullName>
    </submittedName>
</protein>
<name>A0A448XK78_9PLAT</name>
<evidence type="ECO:0000313" key="2">
    <source>
        <dbReference type="EMBL" id="VEL38678.1"/>
    </source>
</evidence>
<organism evidence="2 3">
    <name type="scientific">Protopolystoma xenopodis</name>
    <dbReference type="NCBI Taxonomy" id="117903"/>
    <lineage>
        <taxon>Eukaryota</taxon>
        <taxon>Metazoa</taxon>
        <taxon>Spiralia</taxon>
        <taxon>Lophotrochozoa</taxon>
        <taxon>Platyhelminthes</taxon>
        <taxon>Monogenea</taxon>
        <taxon>Polyopisthocotylea</taxon>
        <taxon>Polystomatidea</taxon>
        <taxon>Polystomatidae</taxon>
        <taxon>Protopolystoma</taxon>
    </lineage>
</organism>